<feature type="transmembrane region" description="Helical" evidence="5">
    <location>
        <begin position="67"/>
        <end position="90"/>
    </location>
</feature>
<evidence type="ECO:0000256" key="4">
    <source>
        <dbReference type="ARBA" id="ARBA00023136"/>
    </source>
</evidence>
<feature type="transmembrane region" description="Helical" evidence="5">
    <location>
        <begin position="394"/>
        <end position="414"/>
    </location>
</feature>
<dbReference type="GO" id="GO:0016020">
    <property type="term" value="C:membrane"/>
    <property type="evidence" value="ECO:0007669"/>
    <property type="project" value="UniProtKB-SubCell"/>
</dbReference>
<dbReference type="EMBL" id="CAHIKZ030002045">
    <property type="protein sequence ID" value="CAE1280113.1"/>
    <property type="molecule type" value="Genomic_DNA"/>
</dbReference>
<gene>
    <name evidence="6" type="ORF">SPHA_42129</name>
</gene>
<evidence type="ECO:0000256" key="1">
    <source>
        <dbReference type="ARBA" id="ARBA00004141"/>
    </source>
</evidence>
<dbReference type="Gene3D" id="1.10.1450.10">
    <property type="entry name" value="Tetraspanin"/>
    <property type="match status" value="1"/>
</dbReference>
<comment type="subcellular location">
    <subcellularLocation>
        <location evidence="1">Membrane</location>
        <topology evidence="1">Multi-pass membrane protein</topology>
    </subcellularLocation>
</comment>
<feature type="transmembrane region" description="Helical" evidence="5">
    <location>
        <begin position="102"/>
        <end position="123"/>
    </location>
</feature>
<dbReference type="InterPro" id="IPR008952">
    <property type="entry name" value="Tetraspanin_EC2_sf"/>
</dbReference>
<keyword evidence="2 5" id="KW-0812">Transmembrane</keyword>
<name>A0A812CYL9_ACAPH</name>
<reference evidence="6" key="1">
    <citation type="submission" date="2021-01" db="EMBL/GenBank/DDBJ databases">
        <authorList>
            <person name="Li R."/>
            <person name="Bekaert M."/>
        </authorList>
    </citation>
    <scope>NUCLEOTIDE SEQUENCE</scope>
    <source>
        <strain evidence="6">Farmed</strain>
    </source>
</reference>
<feature type="transmembrane region" description="Helical" evidence="5">
    <location>
        <begin position="361"/>
        <end position="382"/>
    </location>
</feature>
<evidence type="ECO:0000256" key="5">
    <source>
        <dbReference type="SAM" id="Phobius"/>
    </source>
</evidence>
<dbReference type="AlphaFoldDB" id="A0A812CYL9"/>
<keyword evidence="3 5" id="KW-1133">Transmembrane helix</keyword>
<evidence type="ECO:0000313" key="6">
    <source>
        <dbReference type="EMBL" id="CAE1280113.1"/>
    </source>
</evidence>
<accession>A0A812CYL9</accession>
<feature type="transmembrane region" description="Helical" evidence="5">
    <location>
        <begin position="227"/>
        <end position="250"/>
    </location>
</feature>
<evidence type="ECO:0000256" key="3">
    <source>
        <dbReference type="ARBA" id="ARBA00022989"/>
    </source>
</evidence>
<sequence length="468" mass="54589">MFRLVKISFITSSSLTTIAGFLLIFLSVIILYLNVPTTQLFNVLEDLCKTKSDQFGGIDITTTFTHIYIQAVLSLPVGSFVILSGVFSIIGAGNLNPRLLKIALYFWVAAISFLSLFLVYSAASTISVNDTYMYCYLSVLTDLLQRGAGESNEVRALIEKTEVFLDCCGVRGPADYNFYTELFGKDRYPRSCCYHRKQDLYSCKEEHILKKTGCYHGIRNGLKNRKIIFTFTIVFITLFLSFSSVHPFFSSFFLSSFPKKKFSFLFFLIYFLLAFSSVFPFLSFFFLPSFSSISFFKLFLIFFLIFFLSFFLSFFSSPPLPFYLFHLSFLSFAAFYFLAFSSFFLSFFLIFLIFLSFFLSFFLIFLFFLLIFLSVFLSFFFLSHLSFFLSHLSFSIFFSFSSTFVFFSLIFHVLNLSFLTFFDFTFASARPLYFLLYFLTILFFFLVFLFLRSFAVLHSFSFFFPFFL</sequence>
<dbReference type="Proteomes" id="UP000597762">
    <property type="component" value="Unassembled WGS sequence"/>
</dbReference>
<comment type="caution">
    <text evidence="6">The sequence shown here is derived from an EMBL/GenBank/DDBJ whole genome shotgun (WGS) entry which is preliminary data.</text>
</comment>
<dbReference type="Pfam" id="PF00335">
    <property type="entry name" value="Tetraspanin"/>
    <property type="match status" value="1"/>
</dbReference>
<dbReference type="SUPFAM" id="SSF48652">
    <property type="entry name" value="Tetraspanin"/>
    <property type="match status" value="1"/>
</dbReference>
<dbReference type="InterPro" id="IPR018499">
    <property type="entry name" value="Tetraspanin/Peripherin"/>
</dbReference>
<keyword evidence="7" id="KW-1185">Reference proteome</keyword>
<keyword evidence="4 5" id="KW-0472">Membrane</keyword>
<proteinExistence type="predicted"/>
<feature type="transmembrane region" description="Helical" evidence="5">
    <location>
        <begin position="327"/>
        <end position="355"/>
    </location>
</feature>
<dbReference type="OrthoDB" id="438211at2759"/>
<evidence type="ECO:0000256" key="2">
    <source>
        <dbReference type="ARBA" id="ARBA00022692"/>
    </source>
</evidence>
<feature type="transmembrane region" description="Helical" evidence="5">
    <location>
        <begin position="7"/>
        <end position="33"/>
    </location>
</feature>
<evidence type="ECO:0000313" key="7">
    <source>
        <dbReference type="Proteomes" id="UP000597762"/>
    </source>
</evidence>
<organism evidence="6 7">
    <name type="scientific">Acanthosepion pharaonis</name>
    <name type="common">Pharaoh cuttlefish</name>
    <name type="synonym">Sepia pharaonis</name>
    <dbReference type="NCBI Taxonomy" id="158019"/>
    <lineage>
        <taxon>Eukaryota</taxon>
        <taxon>Metazoa</taxon>
        <taxon>Spiralia</taxon>
        <taxon>Lophotrochozoa</taxon>
        <taxon>Mollusca</taxon>
        <taxon>Cephalopoda</taxon>
        <taxon>Coleoidea</taxon>
        <taxon>Decapodiformes</taxon>
        <taxon>Sepiida</taxon>
        <taxon>Sepiina</taxon>
        <taxon>Sepiidae</taxon>
        <taxon>Acanthosepion</taxon>
    </lineage>
</organism>
<feature type="transmembrane region" description="Helical" evidence="5">
    <location>
        <begin position="262"/>
        <end position="287"/>
    </location>
</feature>
<feature type="transmembrane region" description="Helical" evidence="5">
    <location>
        <begin position="434"/>
        <end position="467"/>
    </location>
</feature>
<evidence type="ECO:0008006" key="8">
    <source>
        <dbReference type="Google" id="ProtNLM"/>
    </source>
</evidence>
<protein>
    <recommendedName>
        <fullName evidence="8">Tetraspanin</fullName>
    </recommendedName>
</protein>
<feature type="transmembrane region" description="Helical" evidence="5">
    <location>
        <begin position="293"/>
        <end position="315"/>
    </location>
</feature>